<reference evidence="2" key="1">
    <citation type="submission" date="2014-08" db="EMBL/GenBank/DDBJ databases">
        <authorList>
            <person name="Moulin L."/>
        </authorList>
    </citation>
    <scope>NUCLEOTIDE SEQUENCE [LARGE SCALE GENOMIC DNA]</scope>
</reference>
<keyword evidence="2" id="KW-1185">Reference proteome</keyword>
<protein>
    <recommendedName>
        <fullName evidence="3">Phosphoribosyltransferase domain-containing protein</fullName>
    </recommendedName>
</protein>
<dbReference type="Gene3D" id="3.40.50.2020">
    <property type="match status" value="1"/>
</dbReference>
<evidence type="ECO:0000313" key="2">
    <source>
        <dbReference type="Proteomes" id="UP000045285"/>
    </source>
</evidence>
<dbReference type="InterPro" id="IPR029057">
    <property type="entry name" value="PRTase-like"/>
</dbReference>
<organism evidence="1 2">
    <name type="scientific">Mesorhizobium plurifarium</name>
    <dbReference type="NCBI Taxonomy" id="69974"/>
    <lineage>
        <taxon>Bacteria</taxon>
        <taxon>Pseudomonadati</taxon>
        <taxon>Pseudomonadota</taxon>
        <taxon>Alphaproteobacteria</taxon>
        <taxon>Hyphomicrobiales</taxon>
        <taxon>Phyllobacteriaceae</taxon>
        <taxon>Mesorhizobium</taxon>
    </lineage>
</organism>
<proteinExistence type="predicted"/>
<dbReference type="SUPFAM" id="SSF53271">
    <property type="entry name" value="PRTase-like"/>
    <property type="match status" value="1"/>
</dbReference>
<gene>
    <name evidence="1" type="ORF">MPL3356_310052</name>
</gene>
<evidence type="ECO:0000313" key="1">
    <source>
        <dbReference type="EMBL" id="CDX20238.1"/>
    </source>
</evidence>
<accession>A0A090DTT3</accession>
<dbReference type="AlphaFoldDB" id="A0A090DTT3"/>
<sequence length="1111" mass="123089">MNQQTALLSLFPAALHDNIIEFSRHIAQIDADYLVFMARKALRFYDLMVEAGFYRSDKIILSDHSLDAAGDLFRGKRIAIIDDTLILGTTLSRIKNSIQKTGAAAVTTHVLFADKTFWSKDIIVPDYLGATLEHDAMLNFCNASVLALQSRSIPYLTDFPFFKRFRIAQGSLSAILNLFDWRCFCISNSRETLTDTAYYTLLPSDELRERVSRFLFGDGFSSVIEIMKVRAFVRHRGRYSWVRLVPIFTLAPVDAAQIGMTLSGLLDRLLADAPSKDSLLESFSSPVGAYRLVQYLLAMFIGRIYGYEAIEMTPGLARLSYDDQEAKRHFSPRFSREYVAIDRAIEKLAVDFGASGSDCLALTYVQAEIPKQDFDVSARDMEIYSGKDPAASASPARQDAGASNVLVELLNAFVRLHYEYELPARKEALKLKGDIHNASALDAPHRDRLHFGLPWSVLAQTLFPSGRRLTARRRDLLSLALDHVVDWGIAVPILANRANVIFRAYRHGEDAPFADQEIALVHDAVSGFLEGAGASDLGNIELEKLMVILIRIGASREFLEVITGLSGNDGVVRIGYYLHGAIPFFRGSNTYIADNRESWLSRYLVKRKVLFQKAGRITLGTRPDAAMLKPNSSSQARLLGLILGMLTHKGDDGRPFLASNGLIVLATCPGPKDVVGALVAEAKILAGWLSQTFKPAVRSSLNSQSYAPLIGHGRRGVGMVAINSARLKFNAAKTGRFDQLVLDTYTFLSKQANGAVVSEIWKSFWSGVSKWDNADQLKVFSPWIGQLGTYFLDVAIDIFTIRAAAVYAQNKPKRNRDADLFVLKSQIEDLEKVFAGEGAAESQRSKSLIRLLAACTGERPIDSPHVAVEFSMEQLARHSATLSSAADGAAEAVNCFGSVEPTTAFQVVLWYNIVDSRGSKSDLSGVALEGYKARVEMFKQSVAGELRTITRKAAEAGVILQASTGNLQSDDDEKHIFFARAHARGWALSTLERLSRVAQIHDVRFRAILIPANFTGDPPFRTEGTQEIFGRPFWEHFTRLKAGIRSIEDRLRGEGRSLPRSCVWLCDAENGGRWQKPDRPRLDLVHDGEVTTEVDDRQIVIACKGYWLGAG</sequence>
<evidence type="ECO:0008006" key="3">
    <source>
        <dbReference type="Google" id="ProtNLM"/>
    </source>
</evidence>
<name>A0A090DTT3_MESPL</name>
<dbReference type="CDD" id="cd06223">
    <property type="entry name" value="PRTases_typeI"/>
    <property type="match status" value="1"/>
</dbReference>
<dbReference type="Proteomes" id="UP000045285">
    <property type="component" value="Unassembled WGS sequence"/>
</dbReference>
<dbReference type="InterPro" id="IPR000836">
    <property type="entry name" value="PRTase_dom"/>
</dbReference>
<dbReference type="EMBL" id="CCMZ01000025">
    <property type="protein sequence ID" value="CDX20238.1"/>
    <property type="molecule type" value="Genomic_DNA"/>
</dbReference>